<proteinExistence type="predicted"/>
<evidence type="ECO:0000313" key="1">
    <source>
        <dbReference type="EMBL" id="OME93902.1"/>
    </source>
</evidence>
<comment type="caution">
    <text evidence="1">The sequence shown here is derived from an EMBL/GenBank/DDBJ whole genome shotgun (WGS) entry which is preliminary data.</text>
</comment>
<organism evidence="1 2">
    <name type="scientific">Paenibacillus lautus</name>
    <name type="common">Bacillus lautus</name>
    <dbReference type="NCBI Taxonomy" id="1401"/>
    <lineage>
        <taxon>Bacteria</taxon>
        <taxon>Bacillati</taxon>
        <taxon>Bacillota</taxon>
        <taxon>Bacilli</taxon>
        <taxon>Bacillales</taxon>
        <taxon>Paenibacillaceae</taxon>
        <taxon>Paenibacillus</taxon>
    </lineage>
</organism>
<sequence length="307" mass="34552">MLQTFKPTAYKAFGFSIHSDIPLPELQPVVLPDAFADIVIRYADLTERWLGRPDKSNKTFLCTKDMVMFRVPELAVFAIEGGTTISVSPEKGAAEDKIRLYVLGSCMGALLMQRKILPLHGSAVVIDHKAYAFIGHSGHGKSTLASAFLQKGYQLVTDDVIAVTLDQQNTPYVTPAYPQQKLWQESLEVFGMDSRHFRPLFDRETKFAIPVTSQFSNKPLPLAGIFELVKTDCRQLHIRAVDKLEKLPLLHRHTYRNQLLSGSGLTKWHFDITARMSGSMAMYQIQRPLNEHTVHQLTALVLDTISE</sequence>
<dbReference type="OrthoDB" id="5430844at2"/>
<dbReference type="STRING" id="1401.BK123_11720"/>
<dbReference type="AlphaFoldDB" id="A0A1R1B4L8"/>
<gene>
    <name evidence="1" type="ORF">BK123_11720</name>
</gene>
<reference evidence="1 2" key="1">
    <citation type="submission" date="2016-11" db="EMBL/GenBank/DDBJ databases">
        <title>Paenibacillus species isolates.</title>
        <authorList>
            <person name="Beno S.M."/>
        </authorList>
    </citation>
    <scope>NUCLEOTIDE SEQUENCE [LARGE SCALE GENOMIC DNA]</scope>
    <source>
        <strain evidence="1 2">FSL F4-0100</strain>
    </source>
</reference>
<dbReference type="Proteomes" id="UP000187074">
    <property type="component" value="Unassembled WGS sequence"/>
</dbReference>
<dbReference type="RefSeq" id="WP_076322572.1">
    <property type="nucleotide sequence ID" value="NZ_MRTF01000003.1"/>
</dbReference>
<evidence type="ECO:0000313" key="2">
    <source>
        <dbReference type="Proteomes" id="UP000187074"/>
    </source>
</evidence>
<dbReference type="SUPFAM" id="SSF53795">
    <property type="entry name" value="PEP carboxykinase-like"/>
    <property type="match status" value="1"/>
</dbReference>
<accession>A0A1R1B4L8</accession>
<dbReference type="InterPro" id="IPR027417">
    <property type="entry name" value="P-loop_NTPase"/>
</dbReference>
<protein>
    <submittedName>
        <fullName evidence="1">Aldolase</fullName>
    </submittedName>
</protein>
<dbReference type="Gene3D" id="3.40.50.300">
    <property type="entry name" value="P-loop containing nucleotide triphosphate hydrolases"/>
    <property type="match status" value="1"/>
</dbReference>
<name>A0A1R1B4L8_PAELA</name>
<dbReference type="EMBL" id="MRTF01000003">
    <property type="protein sequence ID" value="OME93902.1"/>
    <property type="molecule type" value="Genomic_DNA"/>
</dbReference>